<feature type="domain" description="Prolamin-like" evidence="4">
    <location>
        <begin position="61"/>
        <end position="127"/>
    </location>
</feature>
<dbReference type="Proteomes" id="UP000008810">
    <property type="component" value="Chromosome 3"/>
</dbReference>
<dbReference type="GO" id="GO:0009567">
    <property type="term" value="P:double fertilization forming a zygote and endosperm"/>
    <property type="evidence" value="ECO:0000318"/>
    <property type="project" value="GO_Central"/>
</dbReference>
<reference evidence="5" key="2">
    <citation type="submission" date="2017-06" db="EMBL/GenBank/DDBJ databases">
        <title>WGS assembly of Brachypodium distachyon.</title>
        <authorList>
            <consortium name="The International Brachypodium Initiative"/>
            <person name="Lucas S."/>
            <person name="Harmon-Smith M."/>
            <person name="Lail K."/>
            <person name="Tice H."/>
            <person name="Grimwood J."/>
            <person name="Bruce D."/>
            <person name="Barry K."/>
            <person name="Shu S."/>
            <person name="Lindquist E."/>
            <person name="Wang M."/>
            <person name="Pitluck S."/>
            <person name="Vogel J.P."/>
            <person name="Garvin D.F."/>
            <person name="Mockler T.C."/>
            <person name="Schmutz J."/>
            <person name="Rokhsar D."/>
            <person name="Bevan M.W."/>
        </authorList>
    </citation>
    <scope>NUCLEOTIDE SEQUENCE</scope>
    <source>
        <strain evidence="5">Bd21</strain>
    </source>
</reference>
<sequence length="144" mass="14705">MASKCKITLLVLATQLLLAAAAPTATTPTTPTATPGRPAVPAAPFPPQPFPVNEGEAAAAECWKAVVQATETCAGDLLRRLASPEPAVRVGPACCGVLRSLGDKCLRDLFPGSPFGRFYAPFVARACGGGIPRSATTTTTGGRQ</sequence>
<feature type="region of interest" description="Disordered" evidence="2">
    <location>
        <begin position="25"/>
        <end position="47"/>
    </location>
</feature>
<evidence type="ECO:0000259" key="4">
    <source>
        <dbReference type="Pfam" id="PF05617"/>
    </source>
</evidence>
<reference evidence="6" key="3">
    <citation type="submission" date="2018-08" db="UniProtKB">
        <authorList>
            <consortium name="EnsemblPlants"/>
        </authorList>
    </citation>
    <scope>IDENTIFICATION</scope>
    <source>
        <strain evidence="6">cv. Bd21</strain>
    </source>
</reference>
<keyword evidence="1 3" id="KW-0732">Signal</keyword>
<feature type="signal peptide" evidence="3">
    <location>
        <begin position="1"/>
        <end position="21"/>
    </location>
</feature>
<dbReference type="GO" id="GO:2000008">
    <property type="term" value="P:regulation of protein localization to cell surface"/>
    <property type="evidence" value="ECO:0000318"/>
    <property type="project" value="GO_Central"/>
</dbReference>
<dbReference type="EMBL" id="CM000882">
    <property type="protein sequence ID" value="PNT68228.1"/>
    <property type="molecule type" value="Genomic_DNA"/>
</dbReference>
<dbReference type="InterPro" id="IPR008502">
    <property type="entry name" value="Prolamin-like"/>
</dbReference>
<gene>
    <name evidence="6" type="primary">LOC104584225</name>
    <name evidence="5" type="ORF">BRADI_3g37488v3</name>
</gene>
<dbReference type="PANTHER" id="PTHR31181:SF51">
    <property type="entry name" value="EGG CELL-SECRETED PROTEIN 1.4"/>
    <property type="match status" value="1"/>
</dbReference>
<evidence type="ECO:0000313" key="7">
    <source>
        <dbReference type="Proteomes" id="UP000008810"/>
    </source>
</evidence>
<evidence type="ECO:0000313" key="5">
    <source>
        <dbReference type="EMBL" id="PNT68228.1"/>
    </source>
</evidence>
<dbReference type="GO" id="GO:0005576">
    <property type="term" value="C:extracellular region"/>
    <property type="evidence" value="ECO:0000318"/>
    <property type="project" value="GO_Central"/>
</dbReference>
<dbReference type="GeneID" id="104584225"/>
<feature type="compositionally biased region" description="Low complexity" evidence="2">
    <location>
        <begin position="25"/>
        <end position="40"/>
    </location>
</feature>
<dbReference type="OrthoDB" id="692808at2759"/>
<dbReference type="KEGG" id="bdi:104584225"/>
<evidence type="ECO:0000256" key="3">
    <source>
        <dbReference type="SAM" id="SignalP"/>
    </source>
</evidence>
<organism evidence="5">
    <name type="scientific">Brachypodium distachyon</name>
    <name type="common">Purple false brome</name>
    <name type="synonym">Trachynia distachya</name>
    <dbReference type="NCBI Taxonomy" id="15368"/>
    <lineage>
        <taxon>Eukaryota</taxon>
        <taxon>Viridiplantae</taxon>
        <taxon>Streptophyta</taxon>
        <taxon>Embryophyta</taxon>
        <taxon>Tracheophyta</taxon>
        <taxon>Spermatophyta</taxon>
        <taxon>Magnoliopsida</taxon>
        <taxon>Liliopsida</taxon>
        <taxon>Poales</taxon>
        <taxon>Poaceae</taxon>
        <taxon>BOP clade</taxon>
        <taxon>Pooideae</taxon>
        <taxon>Stipodae</taxon>
        <taxon>Brachypodieae</taxon>
        <taxon>Brachypodium</taxon>
    </lineage>
</organism>
<name>A0A2K2D1S8_BRADI</name>
<dbReference type="Gramene" id="PNT68228">
    <property type="protein sequence ID" value="PNT68228"/>
    <property type="gene ID" value="BRADI_3g37488v3"/>
</dbReference>
<dbReference type="Pfam" id="PF05617">
    <property type="entry name" value="Prolamin_like"/>
    <property type="match status" value="1"/>
</dbReference>
<keyword evidence="7" id="KW-1185">Reference proteome</keyword>
<proteinExistence type="predicted"/>
<dbReference type="AlphaFoldDB" id="A0A2K2D1S8"/>
<accession>A0A2K2D1S8</accession>
<dbReference type="GO" id="GO:0031982">
    <property type="term" value="C:vesicle"/>
    <property type="evidence" value="ECO:0000318"/>
    <property type="project" value="GO_Central"/>
</dbReference>
<reference evidence="5 6" key="1">
    <citation type="journal article" date="2010" name="Nature">
        <title>Genome sequencing and analysis of the model grass Brachypodium distachyon.</title>
        <authorList>
            <consortium name="International Brachypodium Initiative"/>
        </authorList>
    </citation>
    <scope>NUCLEOTIDE SEQUENCE [LARGE SCALE GENOMIC DNA]</scope>
    <source>
        <strain evidence="5 6">Bd21</strain>
    </source>
</reference>
<feature type="chain" id="PRO_5043158584" description="Prolamin-like domain-containing protein" evidence="3">
    <location>
        <begin position="22"/>
        <end position="144"/>
    </location>
</feature>
<dbReference type="GO" id="GO:0080155">
    <property type="term" value="P:regulation of double fertilization forming a zygote and endosperm"/>
    <property type="evidence" value="ECO:0000318"/>
    <property type="project" value="GO_Central"/>
</dbReference>
<dbReference type="PANTHER" id="PTHR31181">
    <property type="entry name" value="EGG CELL-SECRETED PROTEIN 1.4"/>
    <property type="match status" value="1"/>
</dbReference>
<evidence type="ECO:0000256" key="1">
    <source>
        <dbReference type="ARBA" id="ARBA00022729"/>
    </source>
</evidence>
<dbReference type="EnsemblPlants" id="PNT68228">
    <property type="protein sequence ID" value="PNT68228"/>
    <property type="gene ID" value="BRADI_3g37488v3"/>
</dbReference>
<dbReference type="RefSeq" id="XP_010236716.1">
    <property type="nucleotide sequence ID" value="XM_010238414.1"/>
</dbReference>
<protein>
    <recommendedName>
        <fullName evidence="4">Prolamin-like domain-containing protein</fullName>
    </recommendedName>
</protein>
<evidence type="ECO:0000256" key="2">
    <source>
        <dbReference type="SAM" id="MobiDB-lite"/>
    </source>
</evidence>
<dbReference type="FunCoup" id="A0A2K2D1S8">
    <property type="interactions" value="219"/>
</dbReference>
<evidence type="ECO:0000313" key="6">
    <source>
        <dbReference type="EnsemblPlants" id="PNT68228"/>
    </source>
</evidence>